<sequence>MGREFNELFDEWSHSYDETVTGHDPEYEEVFIDYDKILSTVAEKSTGTVLEFGVGTGNLTARLNNKGLNVFGIEPSEGMRAIAKQKLKNITILDGDFLEFPQIDAKIDTIVSTYAFHHLTDEEKDKAIRKYSNLLNEGGRILFADTVFPTEEAKQEKIRESLKRNFHRLAEDLQREYYTTIPVLQHIFDKYGFEVSFTRLNPFVWLMDAKKERRNDS</sequence>
<protein>
    <recommendedName>
        <fullName evidence="4">Uncharacterized methyltransferase AN964_23710</fullName>
        <ecNumber evidence="4">2.1.1.-</ecNumber>
    </recommendedName>
</protein>
<evidence type="ECO:0000313" key="6">
    <source>
        <dbReference type="EMBL" id="KQL50908.1"/>
    </source>
</evidence>
<dbReference type="EC" id="2.1.1.-" evidence="4"/>
<proteinExistence type="inferred from homology"/>
<evidence type="ECO:0000256" key="4">
    <source>
        <dbReference type="HAMAP-Rule" id="MF_02100"/>
    </source>
</evidence>
<dbReference type="CDD" id="cd02440">
    <property type="entry name" value="AdoMet_MTases"/>
    <property type="match status" value="1"/>
</dbReference>
<dbReference type="OrthoDB" id="465705at2"/>
<dbReference type="GO" id="GO:0032259">
    <property type="term" value="P:methylation"/>
    <property type="evidence" value="ECO:0007669"/>
    <property type="project" value="UniProtKB-KW"/>
</dbReference>
<dbReference type="Gene3D" id="3.40.50.150">
    <property type="entry name" value="Vaccinia Virus protein VP39"/>
    <property type="match status" value="1"/>
</dbReference>
<dbReference type="STRING" id="157838.AN964_23710"/>
<evidence type="ECO:0000313" key="7">
    <source>
        <dbReference type="Proteomes" id="UP000051888"/>
    </source>
</evidence>
<evidence type="ECO:0000256" key="3">
    <source>
        <dbReference type="ARBA" id="ARBA00022691"/>
    </source>
</evidence>
<feature type="binding site" evidence="4">
    <location>
        <position position="74"/>
    </location>
    <ligand>
        <name>S-adenosyl-L-methionine</name>
        <dbReference type="ChEBI" id="CHEBI:59789"/>
    </ligand>
</feature>
<dbReference type="PANTHER" id="PTHR43861">
    <property type="entry name" value="TRANS-ACONITATE 2-METHYLTRANSFERASE-RELATED"/>
    <property type="match status" value="1"/>
</dbReference>
<keyword evidence="7" id="KW-1185">Reference proteome</keyword>
<dbReference type="Pfam" id="PF13649">
    <property type="entry name" value="Methyltransf_25"/>
    <property type="match status" value="1"/>
</dbReference>
<dbReference type="RefSeq" id="WP_055742509.1">
    <property type="nucleotide sequence ID" value="NZ_JAAIWL010000002.1"/>
</dbReference>
<dbReference type="EMBL" id="LJJC01000015">
    <property type="protein sequence ID" value="KQL50908.1"/>
    <property type="molecule type" value="Genomic_DNA"/>
</dbReference>
<keyword evidence="1 4" id="KW-0489">Methyltransferase</keyword>
<evidence type="ECO:0000259" key="5">
    <source>
        <dbReference type="Pfam" id="PF13649"/>
    </source>
</evidence>
<dbReference type="InterPro" id="IPR041698">
    <property type="entry name" value="Methyltransf_25"/>
</dbReference>
<dbReference type="InterPro" id="IPR023553">
    <property type="entry name" value="Uncharacterised_MeTfrase_YrrT"/>
</dbReference>
<comment type="function">
    <text evidence="4">Could be a S-adenosyl-L-methionine-dependent methyltransferase.</text>
</comment>
<dbReference type="AlphaFoldDB" id="A0A0Q3WS52"/>
<dbReference type="GO" id="GO:0008757">
    <property type="term" value="F:S-adenosylmethionine-dependent methyltransferase activity"/>
    <property type="evidence" value="ECO:0007669"/>
    <property type="project" value="UniProtKB-UniRule"/>
</dbReference>
<feature type="binding site" evidence="4">
    <location>
        <position position="96"/>
    </location>
    <ligand>
        <name>S-adenosyl-L-methionine</name>
        <dbReference type="ChEBI" id="CHEBI:59789"/>
    </ligand>
</feature>
<name>A0A0Q3WS52_9BACI</name>
<organism evidence="6 7">
    <name type="scientific">Heyndrickxia shackletonii</name>
    <dbReference type="NCBI Taxonomy" id="157838"/>
    <lineage>
        <taxon>Bacteria</taxon>
        <taxon>Bacillati</taxon>
        <taxon>Bacillota</taxon>
        <taxon>Bacilli</taxon>
        <taxon>Bacillales</taxon>
        <taxon>Bacillaceae</taxon>
        <taxon>Heyndrickxia</taxon>
    </lineage>
</organism>
<dbReference type="PATRIC" id="fig|157838.3.peg.5210"/>
<evidence type="ECO:0000256" key="1">
    <source>
        <dbReference type="ARBA" id="ARBA00022603"/>
    </source>
</evidence>
<dbReference type="InterPro" id="IPR029063">
    <property type="entry name" value="SAM-dependent_MTases_sf"/>
</dbReference>
<evidence type="ECO:0000256" key="2">
    <source>
        <dbReference type="ARBA" id="ARBA00022679"/>
    </source>
</evidence>
<keyword evidence="3 4" id="KW-0949">S-adenosyl-L-methionine</keyword>
<feature type="domain" description="Methyltransferase" evidence="5">
    <location>
        <begin position="49"/>
        <end position="139"/>
    </location>
</feature>
<dbReference type="SUPFAM" id="SSF53335">
    <property type="entry name" value="S-adenosyl-L-methionine-dependent methyltransferases"/>
    <property type="match status" value="1"/>
</dbReference>
<gene>
    <name evidence="6" type="ORF">AN964_23710</name>
</gene>
<accession>A0A0Q3WS52</accession>
<dbReference type="Proteomes" id="UP000051888">
    <property type="component" value="Unassembled WGS sequence"/>
</dbReference>
<feature type="binding site" evidence="4">
    <location>
        <position position="53"/>
    </location>
    <ligand>
        <name>S-adenosyl-L-methionine</name>
        <dbReference type="ChEBI" id="CHEBI:59789"/>
    </ligand>
</feature>
<reference evidence="6 7" key="1">
    <citation type="submission" date="2015-09" db="EMBL/GenBank/DDBJ databases">
        <title>Genome sequencing project for genomic taxonomy and phylogenomics of Bacillus-like bacteria.</title>
        <authorList>
            <person name="Liu B."/>
            <person name="Wang J."/>
            <person name="Zhu Y."/>
            <person name="Liu G."/>
            <person name="Chen Q."/>
            <person name="Chen Z."/>
            <person name="Lan J."/>
            <person name="Che J."/>
            <person name="Ge C."/>
            <person name="Shi H."/>
            <person name="Pan Z."/>
            <person name="Liu X."/>
        </authorList>
    </citation>
    <scope>NUCLEOTIDE SEQUENCE [LARGE SCALE GENOMIC DNA]</scope>
    <source>
        <strain evidence="6 7">LMG 18435</strain>
    </source>
</reference>
<comment type="similarity">
    <text evidence="4">Belongs to the methyltransferase superfamily. YrrT family.</text>
</comment>
<dbReference type="HAMAP" id="MF_02100">
    <property type="entry name" value="Methyltr_YrrT"/>
    <property type="match status" value="1"/>
</dbReference>
<keyword evidence="2 4" id="KW-0808">Transferase</keyword>
<comment type="caution">
    <text evidence="6">The sequence shown here is derived from an EMBL/GenBank/DDBJ whole genome shotgun (WGS) entry which is preliminary data.</text>
</comment>